<gene>
    <name evidence="3" type="primary">LOC130462592</name>
</gene>
<dbReference type="PANTHER" id="PTHR31374:SF304">
    <property type="entry name" value="OS04G0537100 PROTEIN"/>
    <property type="match status" value="1"/>
</dbReference>
<evidence type="ECO:0000313" key="3">
    <source>
        <dbReference type="RefSeq" id="XP_056687174.1"/>
    </source>
</evidence>
<dbReference type="Pfam" id="PF02519">
    <property type="entry name" value="Auxin_inducible"/>
    <property type="match status" value="1"/>
</dbReference>
<dbReference type="Proteomes" id="UP000813463">
    <property type="component" value="Chromosome 6"/>
</dbReference>
<protein>
    <submittedName>
        <fullName evidence="3">Auxin-responsive protein SAUR36-like</fullName>
    </submittedName>
</protein>
<comment type="similarity">
    <text evidence="1">Belongs to the ARG7 family.</text>
</comment>
<reference evidence="2" key="1">
    <citation type="journal article" date="2021" name="Nat. Commun.">
        <title>Genomic analyses provide insights into spinach domestication and the genetic basis of agronomic traits.</title>
        <authorList>
            <person name="Cai X."/>
            <person name="Sun X."/>
            <person name="Xu C."/>
            <person name="Sun H."/>
            <person name="Wang X."/>
            <person name="Ge C."/>
            <person name="Zhang Z."/>
            <person name="Wang Q."/>
            <person name="Fei Z."/>
            <person name="Jiao C."/>
            <person name="Wang Q."/>
        </authorList>
    </citation>
    <scope>NUCLEOTIDE SEQUENCE [LARGE SCALE GENOMIC DNA]</scope>
    <source>
        <strain evidence="2">cv. Varoflay</strain>
    </source>
</reference>
<evidence type="ECO:0000256" key="1">
    <source>
        <dbReference type="ARBA" id="ARBA00006974"/>
    </source>
</evidence>
<accession>A0ABM3QUY7</accession>
<keyword evidence="2" id="KW-1185">Reference proteome</keyword>
<proteinExistence type="inferred from homology"/>
<dbReference type="PANTHER" id="PTHR31374">
    <property type="entry name" value="AUXIN-INDUCED PROTEIN-LIKE-RELATED"/>
    <property type="match status" value="1"/>
</dbReference>
<reference evidence="3" key="2">
    <citation type="submission" date="2025-08" db="UniProtKB">
        <authorList>
            <consortium name="RefSeq"/>
        </authorList>
    </citation>
    <scope>IDENTIFICATION</scope>
    <source>
        <tissue evidence="3">Leaf</tissue>
    </source>
</reference>
<sequence length="178" mass="20418">MMIKGRNRGFKLGRKLIRVFRWVARKRINSTKYEKLEMGTEQRKSKTISRLCKWGKKIQRGLFNSVKTKGYVRVGHNSALDSKPVHVPKGHLAVHVEEPEGHTRRVLVPVLFLNHPLFGKLLEEAEKSYGFDHPGQITIPCPISEFENVQTRIAAGGGKCRPRFHRPTHISDVKHLLL</sequence>
<name>A0ABM3QUY7_SPIOL</name>
<dbReference type="InterPro" id="IPR003676">
    <property type="entry name" value="SAUR_fam"/>
</dbReference>
<evidence type="ECO:0000313" key="2">
    <source>
        <dbReference type="Proteomes" id="UP000813463"/>
    </source>
</evidence>
<dbReference type="RefSeq" id="XP_056687174.1">
    <property type="nucleotide sequence ID" value="XM_056831196.1"/>
</dbReference>
<dbReference type="GeneID" id="130462592"/>
<organism evidence="2 3">
    <name type="scientific">Spinacia oleracea</name>
    <name type="common">Spinach</name>
    <dbReference type="NCBI Taxonomy" id="3562"/>
    <lineage>
        <taxon>Eukaryota</taxon>
        <taxon>Viridiplantae</taxon>
        <taxon>Streptophyta</taxon>
        <taxon>Embryophyta</taxon>
        <taxon>Tracheophyta</taxon>
        <taxon>Spermatophyta</taxon>
        <taxon>Magnoliopsida</taxon>
        <taxon>eudicotyledons</taxon>
        <taxon>Gunneridae</taxon>
        <taxon>Pentapetalae</taxon>
        <taxon>Caryophyllales</taxon>
        <taxon>Chenopodiaceae</taxon>
        <taxon>Chenopodioideae</taxon>
        <taxon>Anserineae</taxon>
        <taxon>Spinacia</taxon>
    </lineage>
</organism>